<organism evidence="6 7">
    <name type="scientific">Acidisphaera rubrifaciens HS-AP3</name>
    <dbReference type="NCBI Taxonomy" id="1231350"/>
    <lineage>
        <taxon>Bacteria</taxon>
        <taxon>Pseudomonadati</taxon>
        <taxon>Pseudomonadota</taxon>
        <taxon>Alphaproteobacteria</taxon>
        <taxon>Acetobacterales</taxon>
        <taxon>Acetobacteraceae</taxon>
        <taxon>Acidisphaera</taxon>
    </lineage>
</organism>
<keyword evidence="2" id="KW-0547">Nucleotide-binding</keyword>
<dbReference type="InterPro" id="IPR036621">
    <property type="entry name" value="Anticodon-bd_dom_sf"/>
</dbReference>
<evidence type="ECO:0000256" key="2">
    <source>
        <dbReference type="ARBA" id="ARBA00022840"/>
    </source>
</evidence>
<dbReference type="AlphaFoldDB" id="A0A0D6P5R8"/>
<dbReference type="GO" id="GO:0004812">
    <property type="term" value="F:aminoacyl-tRNA ligase activity"/>
    <property type="evidence" value="ECO:0007669"/>
    <property type="project" value="UniProtKB-KW"/>
</dbReference>
<evidence type="ECO:0000256" key="4">
    <source>
        <dbReference type="ARBA" id="ARBA00023146"/>
    </source>
</evidence>
<dbReference type="GO" id="GO:0006418">
    <property type="term" value="P:tRNA aminoacylation for protein translation"/>
    <property type="evidence" value="ECO:0007669"/>
    <property type="project" value="UniProtKB-ARBA"/>
</dbReference>
<sequence>MLQGLRAAGLRAEMAYRGNLKRRMERANKTGARAAVIIGADDLAAGVAQVKDLATGAQSAVPLAQVADRLR</sequence>
<dbReference type="GO" id="GO:0005524">
    <property type="term" value="F:ATP binding"/>
    <property type="evidence" value="ECO:0007669"/>
    <property type="project" value="UniProtKB-KW"/>
</dbReference>
<evidence type="ECO:0000256" key="3">
    <source>
        <dbReference type="ARBA" id="ARBA00022917"/>
    </source>
</evidence>
<proteinExistence type="predicted"/>
<evidence type="ECO:0000313" key="7">
    <source>
        <dbReference type="Proteomes" id="UP000032680"/>
    </source>
</evidence>
<evidence type="ECO:0000259" key="5">
    <source>
        <dbReference type="Pfam" id="PF03129"/>
    </source>
</evidence>
<keyword evidence="3" id="KW-0648">Protein biosynthesis</keyword>
<protein>
    <submittedName>
        <fullName evidence="6">Histidyl-tRNA synthetase</fullName>
    </submittedName>
</protein>
<reference evidence="6 7" key="1">
    <citation type="submission" date="2012-11" db="EMBL/GenBank/DDBJ databases">
        <title>Whole genome sequence of Acidisphaera rubrifaciens HS-AP3.</title>
        <authorList>
            <person name="Azuma Y."/>
            <person name="Higashiura N."/>
            <person name="Hirakawa H."/>
            <person name="Matsushita K."/>
        </authorList>
    </citation>
    <scope>NUCLEOTIDE SEQUENCE [LARGE SCALE GENOMIC DNA]</scope>
    <source>
        <strain evidence="6 7">HS-AP3</strain>
    </source>
</reference>
<dbReference type="SUPFAM" id="SSF52954">
    <property type="entry name" value="Class II aaRS ABD-related"/>
    <property type="match status" value="1"/>
</dbReference>
<dbReference type="Pfam" id="PF03129">
    <property type="entry name" value="HGTP_anticodon"/>
    <property type="match status" value="1"/>
</dbReference>
<feature type="domain" description="Anticodon-binding" evidence="5">
    <location>
        <begin position="3"/>
        <end position="70"/>
    </location>
</feature>
<keyword evidence="2" id="KW-0067">ATP-binding</keyword>
<keyword evidence="1" id="KW-0436">Ligase</keyword>
<evidence type="ECO:0000313" key="6">
    <source>
        <dbReference type="EMBL" id="GAN77017.1"/>
    </source>
</evidence>
<dbReference type="Proteomes" id="UP000032680">
    <property type="component" value="Unassembled WGS sequence"/>
</dbReference>
<comment type="caution">
    <text evidence="6">The sequence shown here is derived from an EMBL/GenBank/DDBJ whole genome shotgun (WGS) entry which is preliminary data.</text>
</comment>
<dbReference type="EMBL" id="BANB01000218">
    <property type="protein sequence ID" value="GAN77017.1"/>
    <property type="molecule type" value="Genomic_DNA"/>
</dbReference>
<dbReference type="Gene3D" id="3.40.50.800">
    <property type="entry name" value="Anticodon-binding domain"/>
    <property type="match status" value="1"/>
</dbReference>
<keyword evidence="7" id="KW-1185">Reference proteome</keyword>
<gene>
    <name evidence="6" type="ORF">Asru_0218_10</name>
</gene>
<evidence type="ECO:0000256" key="1">
    <source>
        <dbReference type="ARBA" id="ARBA00022598"/>
    </source>
</evidence>
<dbReference type="InterPro" id="IPR004154">
    <property type="entry name" value="Anticodon-bd"/>
</dbReference>
<name>A0A0D6P5R8_9PROT</name>
<keyword evidence="4 6" id="KW-0030">Aminoacyl-tRNA synthetase</keyword>
<accession>A0A0D6P5R8</accession>